<sequence length="422" mass="45103">MSKNRARDRAARAEMARTGARRARAARKVDTTNQSSDYPVRLVDAHGESWYLTSGETNAYGTRSLDWNETRTYEEITEQAGPVRHIDVPADGDLPSIRQALADAGPTALSTLIAALHTAATAAEEATGRPQDLVAGRPGSTESVIVLQMTLDLGPRVPKTSVDPAALETIAPILSRWVTGETVVEVAENLAYVLGGLVDQAGWHGIADPWTRRNAAPYASWATGHSNSPADAQRARGAAELLDDSEETIAATAFLLNASIPSEPDPSLVGDSTMEQLFAALVARAIGALERDGTEYDARADVFVQPPNATARPGDAPPGWRTIDALVVVTARRPWGADVDEDQHVITDAFHAARDVLNRYWPGLPEEHQHAALSLDVLAALRGKFTASAVRELYADLVTAAVYHTHTIGADPELAPPTGELT</sequence>
<name>A0ABS0R2M2_9ACTN</name>
<protein>
    <submittedName>
        <fullName evidence="2">Uncharacterized protein</fullName>
    </submittedName>
</protein>
<dbReference type="RefSeq" id="WP_198274922.1">
    <property type="nucleotide sequence ID" value="NZ_BAAAIF010000018.1"/>
</dbReference>
<accession>A0ABS0R2M2</accession>
<dbReference type="EMBL" id="JAEEAQ010000005">
    <property type="protein sequence ID" value="MBI0311636.1"/>
    <property type="molecule type" value="Genomic_DNA"/>
</dbReference>
<keyword evidence="3" id="KW-1185">Reference proteome</keyword>
<evidence type="ECO:0000256" key="1">
    <source>
        <dbReference type="SAM" id="MobiDB-lite"/>
    </source>
</evidence>
<feature type="compositionally biased region" description="Basic and acidic residues" evidence="1">
    <location>
        <begin position="1"/>
        <end position="15"/>
    </location>
</feature>
<proteinExistence type="predicted"/>
<comment type="caution">
    <text evidence="2">The sequence shown here is derived from an EMBL/GenBank/DDBJ whole genome shotgun (WGS) entry which is preliminary data.</text>
</comment>
<evidence type="ECO:0000313" key="2">
    <source>
        <dbReference type="EMBL" id="MBI0311636.1"/>
    </source>
</evidence>
<organism evidence="2 3">
    <name type="scientific">Streptomyces javensis</name>
    <dbReference type="NCBI Taxonomy" id="114698"/>
    <lineage>
        <taxon>Bacteria</taxon>
        <taxon>Bacillati</taxon>
        <taxon>Actinomycetota</taxon>
        <taxon>Actinomycetes</taxon>
        <taxon>Kitasatosporales</taxon>
        <taxon>Streptomycetaceae</taxon>
        <taxon>Streptomyces</taxon>
        <taxon>Streptomyces violaceusniger group</taxon>
    </lineage>
</organism>
<reference evidence="2 3" key="1">
    <citation type="submission" date="2020-12" db="EMBL/GenBank/DDBJ databases">
        <authorList>
            <person name="Kusuma A.B."/>
            <person name="Nouioui I."/>
            <person name="Goodfellow M."/>
        </authorList>
    </citation>
    <scope>NUCLEOTIDE SEQUENCE [LARGE SCALE GENOMIC DNA]</scope>
    <source>
        <strain evidence="2 3">DSM 41764</strain>
    </source>
</reference>
<gene>
    <name evidence="2" type="ORF">JBF12_01010</name>
</gene>
<evidence type="ECO:0000313" key="3">
    <source>
        <dbReference type="Proteomes" id="UP000638849"/>
    </source>
</evidence>
<feature type="region of interest" description="Disordered" evidence="1">
    <location>
        <begin position="1"/>
        <end position="33"/>
    </location>
</feature>
<dbReference type="Proteomes" id="UP000638849">
    <property type="component" value="Unassembled WGS sequence"/>
</dbReference>